<protein>
    <recommendedName>
        <fullName evidence="2">Amine oxidase domain-containing protein</fullName>
    </recommendedName>
</protein>
<feature type="domain" description="Amine oxidase" evidence="2">
    <location>
        <begin position="149"/>
        <end position="252"/>
    </location>
</feature>
<evidence type="ECO:0000259" key="2">
    <source>
        <dbReference type="Pfam" id="PF01593"/>
    </source>
</evidence>
<dbReference type="InterPro" id="IPR036188">
    <property type="entry name" value="FAD/NAD-bd_sf"/>
</dbReference>
<keyword evidence="4" id="KW-1185">Reference proteome</keyword>
<dbReference type="Proteomes" id="UP001208567">
    <property type="component" value="Unassembled WGS sequence"/>
</dbReference>
<dbReference type="RefSeq" id="WP_264850105.1">
    <property type="nucleotide sequence ID" value="NZ_BRXR01000001.1"/>
</dbReference>
<dbReference type="EMBL" id="BRXR01000001">
    <property type="protein sequence ID" value="GLC30826.1"/>
    <property type="molecule type" value="Genomic_DNA"/>
</dbReference>
<dbReference type="Pfam" id="PF01593">
    <property type="entry name" value="Amino_oxidase"/>
    <property type="match status" value="1"/>
</dbReference>
<dbReference type="PANTHER" id="PTHR43734">
    <property type="entry name" value="PHYTOENE DESATURASE"/>
    <property type="match status" value="1"/>
</dbReference>
<dbReference type="InterPro" id="IPR002937">
    <property type="entry name" value="Amino_oxidase"/>
</dbReference>
<dbReference type="SUPFAM" id="SSF51905">
    <property type="entry name" value="FAD/NAD(P)-binding domain"/>
    <property type="match status" value="1"/>
</dbReference>
<reference evidence="3 4" key="1">
    <citation type="journal article" date="2024" name="Int. J. Syst. Evol. Microbiol.">
        <title>Clostridium omnivorum sp. nov., isolated from anoxic soil under the treatment of reductive soil disinfestation.</title>
        <authorList>
            <person name="Ueki A."/>
            <person name="Tonouchi A."/>
            <person name="Kaku N."/>
            <person name="Honma S."/>
            <person name="Ueki K."/>
        </authorList>
    </citation>
    <scope>NUCLEOTIDE SEQUENCE [LARGE SCALE GENOMIC DNA]</scope>
    <source>
        <strain evidence="3 4">E14</strain>
    </source>
</reference>
<organism evidence="3 4">
    <name type="scientific">Clostridium omnivorum</name>
    <dbReference type="NCBI Taxonomy" id="1604902"/>
    <lineage>
        <taxon>Bacteria</taxon>
        <taxon>Bacillati</taxon>
        <taxon>Bacillota</taxon>
        <taxon>Clostridia</taxon>
        <taxon>Eubacteriales</taxon>
        <taxon>Clostridiaceae</taxon>
        <taxon>Clostridium</taxon>
    </lineage>
</organism>
<evidence type="ECO:0000313" key="4">
    <source>
        <dbReference type="Proteomes" id="UP001208567"/>
    </source>
</evidence>
<comment type="similarity">
    <text evidence="1">Belongs to the carotenoid/retinoid oxidoreductase family. CrtN subfamily.</text>
</comment>
<evidence type="ECO:0000313" key="3">
    <source>
        <dbReference type="EMBL" id="GLC30826.1"/>
    </source>
</evidence>
<name>A0ABQ5N6R5_9CLOT</name>
<dbReference type="PANTHER" id="PTHR43734:SF1">
    <property type="entry name" value="PHYTOENE DESATURASE"/>
    <property type="match status" value="1"/>
</dbReference>
<gene>
    <name evidence="3" type="ORF">bsdE14_22360</name>
</gene>
<comment type="caution">
    <text evidence="3">The sequence shown here is derived from an EMBL/GenBank/DDBJ whole genome shotgun (WGS) entry which is preliminary data.</text>
</comment>
<proteinExistence type="inferred from homology"/>
<evidence type="ECO:0000256" key="1">
    <source>
        <dbReference type="ARBA" id="ARBA00038322"/>
    </source>
</evidence>
<sequence length="257" mass="29088">MQDTELKIIAFFLNNKAIGVKTSTGIEKSDLVVCNADFPYAVKNLIKDKYYKDEYTDEKLAKMKYTCSTFTMNLGLKKEIPELAVHNIYLGKKFKEGIEAAFTGAVPENPSLYIYCPSRIDRSMVKNGGECLNLMLRVPNLLFKEISWNNTDMELLTNKILKELENIPCLEDIEENILYKNYVSPLDMESKFNAYAGTAFGLSPTLTQTNYFRPHYRLSSADNLYFVGNSVHPGPGISLVLNSSKIVAEEILSSKFH</sequence>
<accession>A0ABQ5N6R5</accession>